<evidence type="ECO:0000256" key="5">
    <source>
        <dbReference type="ARBA" id="ARBA00022989"/>
    </source>
</evidence>
<evidence type="ECO:0000256" key="6">
    <source>
        <dbReference type="ARBA" id="ARBA00023136"/>
    </source>
</evidence>
<dbReference type="GO" id="GO:0034109">
    <property type="term" value="P:homotypic cell-cell adhesion"/>
    <property type="evidence" value="ECO:0007669"/>
    <property type="project" value="TreeGrafter"/>
</dbReference>
<feature type="region of interest" description="Disordered" evidence="7">
    <location>
        <begin position="174"/>
        <end position="199"/>
    </location>
</feature>
<dbReference type="Proteomes" id="UP000694680">
    <property type="component" value="Chromosome 2"/>
</dbReference>
<evidence type="ECO:0000256" key="3">
    <source>
        <dbReference type="ARBA" id="ARBA00022692"/>
    </source>
</evidence>
<keyword evidence="6" id="KW-0472">Membrane</keyword>
<organism evidence="9 10">
    <name type="scientific">Gouania willdenowi</name>
    <name type="common">Blunt-snouted clingfish</name>
    <name type="synonym">Lepadogaster willdenowi</name>
    <dbReference type="NCBI Taxonomy" id="441366"/>
    <lineage>
        <taxon>Eukaryota</taxon>
        <taxon>Metazoa</taxon>
        <taxon>Chordata</taxon>
        <taxon>Craniata</taxon>
        <taxon>Vertebrata</taxon>
        <taxon>Euteleostomi</taxon>
        <taxon>Actinopterygii</taxon>
        <taxon>Neopterygii</taxon>
        <taxon>Teleostei</taxon>
        <taxon>Neoteleostei</taxon>
        <taxon>Acanthomorphata</taxon>
        <taxon>Ovalentaria</taxon>
        <taxon>Blenniimorphae</taxon>
        <taxon>Blenniiformes</taxon>
        <taxon>Gobiesocoidei</taxon>
        <taxon>Gobiesocidae</taxon>
        <taxon>Gobiesocinae</taxon>
        <taxon>Gouania</taxon>
    </lineage>
</organism>
<proteinExistence type="inferred from homology"/>
<reference evidence="9" key="1">
    <citation type="submission" date="2020-06" db="EMBL/GenBank/DDBJ databases">
        <authorList>
            <consortium name="Wellcome Sanger Institute Data Sharing"/>
        </authorList>
    </citation>
    <scope>NUCLEOTIDE SEQUENCE [LARGE SCALE GENOMIC DNA]</scope>
</reference>
<dbReference type="PANTHER" id="PTHR15076:SF15">
    <property type="entry name" value="CD99 ANTIGEN"/>
    <property type="match status" value="1"/>
</dbReference>
<dbReference type="CTD" id="4267"/>
<sequence length="199" mass="20747">MKVYLRILLLTCLVIGTLTQDFGFDLSDALDEEAKPTPPKPAEKPKDTGDGLDLLDAFGPDPVTDKPPVKPPYSGGGGGHFGDSDLDFNKNDGRKPGGGGGFSDTDLVDNFDPDGGKSGGGRDYDTRGGADQPEAKAEPGKIAGIVSAVGVAILGAASSYIAYQKKKLCFKLQGGEDPEKGQRGTHSEPQVLSNLLQNN</sequence>
<gene>
    <name evidence="9" type="primary">cd99</name>
</gene>
<accession>A0A8C5DRL0</accession>
<dbReference type="OrthoDB" id="8963727at2759"/>
<name>A0A8C5DRL0_GOUWI</name>
<dbReference type="InterPro" id="IPR022078">
    <property type="entry name" value="CD99L2"/>
</dbReference>
<dbReference type="Pfam" id="PF12301">
    <property type="entry name" value="CD99L2"/>
    <property type="match status" value="1"/>
</dbReference>
<evidence type="ECO:0000256" key="2">
    <source>
        <dbReference type="ARBA" id="ARBA00008763"/>
    </source>
</evidence>
<dbReference type="PANTHER" id="PTHR15076">
    <property type="entry name" value="CD99/MIC2 PROTEIN RELATED"/>
    <property type="match status" value="1"/>
</dbReference>
<feature type="compositionally biased region" description="Polar residues" evidence="7">
    <location>
        <begin position="187"/>
        <end position="199"/>
    </location>
</feature>
<reference evidence="9" key="2">
    <citation type="submission" date="2025-08" db="UniProtKB">
        <authorList>
            <consortium name="Ensembl"/>
        </authorList>
    </citation>
    <scope>IDENTIFICATION</scope>
</reference>
<dbReference type="GeneID" id="114476585"/>
<dbReference type="GO" id="GO:0005886">
    <property type="term" value="C:plasma membrane"/>
    <property type="evidence" value="ECO:0007669"/>
    <property type="project" value="TreeGrafter"/>
</dbReference>
<comment type="similarity">
    <text evidence="2">Belongs to the CD99 family.</text>
</comment>
<evidence type="ECO:0000256" key="7">
    <source>
        <dbReference type="SAM" id="MobiDB-lite"/>
    </source>
</evidence>
<feature type="compositionally biased region" description="Basic and acidic residues" evidence="7">
    <location>
        <begin position="120"/>
        <end position="139"/>
    </location>
</feature>
<keyword evidence="4 8" id="KW-0732">Signal</keyword>
<feature type="compositionally biased region" description="Basic and acidic residues" evidence="7">
    <location>
        <begin position="177"/>
        <end position="186"/>
    </location>
</feature>
<dbReference type="Ensembl" id="ENSGWIT00000011990.1">
    <property type="protein sequence ID" value="ENSGWIP00000010774.1"/>
    <property type="gene ID" value="ENSGWIG00000006327.1"/>
</dbReference>
<keyword evidence="3" id="KW-0812">Transmembrane</keyword>
<feature type="region of interest" description="Disordered" evidence="7">
    <location>
        <begin position="30"/>
        <end position="140"/>
    </location>
</feature>
<evidence type="ECO:0000313" key="10">
    <source>
        <dbReference type="Proteomes" id="UP000694680"/>
    </source>
</evidence>
<dbReference type="RefSeq" id="XP_028324066.1">
    <property type="nucleotide sequence ID" value="XM_028468265.1"/>
</dbReference>
<evidence type="ECO:0000313" key="9">
    <source>
        <dbReference type="Ensembl" id="ENSGWIP00000010774.1"/>
    </source>
</evidence>
<protein>
    <submittedName>
        <fullName evidence="9">CD99 antigen-like</fullName>
    </submittedName>
</protein>
<evidence type="ECO:0000256" key="1">
    <source>
        <dbReference type="ARBA" id="ARBA00004479"/>
    </source>
</evidence>
<comment type="subcellular location">
    <subcellularLocation>
        <location evidence="1">Membrane</location>
        <topology evidence="1">Single-pass type I membrane protein</topology>
    </subcellularLocation>
</comment>
<keyword evidence="5" id="KW-1133">Transmembrane helix</keyword>
<dbReference type="AlphaFoldDB" id="A0A8C5DRL0"/>
<feature type="chain" id="PRO_5034681546" evidence="8">
    <location>
        <begin position="20"/>
        <end position="199"/>
    </location>
</feature>
<feature type="signal peptide" evidence="8">
    <location>
        <begin position="1"/>
        <end position="19"/>
    </location>
</feature>
<evidence type="ECO:0000256" key="4">
    <source>
        <dbReference type="ARBA" id="ARBA00022729"/>
    </source>
</evidence>
<reference evidence="9" key="3">
    <citation type="submission" date="2025-09" db="UniProtKB">
        <authorList>
            <consortium name="Ensembl"/>
        </authorList>
    </citation>
    <scope>IDENTIFICATION</scope>
</reference>
<dbReference type="GO" id="GO:2000391">
    <property type="term" value="P:positive regulation of neutrophil extravasation"/>
    <property type="evidence" value="ECO:0007669"/>
    <property type="project" value="TreeGrafter"/>
</dbReference>
<dbReference type="GO" id="GO:0072683">
    <property type="term" value="P:T cell extravasation"/>
    <property type="evidence" value="ECO:0007669"/>
    <property type="project" value="TreeGrafter"/>
</dbReference>
<keyword evidence="10" id="KW-1185">Reference proteome</keyword>
<evidence type="ECO:0000256" key="8">
    <source>
        <dbReference type="SAM" id="SignalP"/>
    </source>
</evidence>